<dbReference type="Gene3D" id="3.50.50.60">
    <property type="entry name" value="FAD/NAD(P)-binding domain"/>
    <property type="match status" value="1"/>
</dbReference>
<name>K1RK06_9ZZZZ</name>
<dbReference type="SUPFAM" id="SSF51905">
    <property type="entry name" value="FAD/NAD(P)-binding domain"/>
    <property type="match status" value="1"/>
</dbReference>
<keyword evidence="2" id="KW-0560">Oxidoreductase</keyword>
<dbReference type="AlphaFoldDB" id="K1RK06"/>
<gene>
    <name evidence="4" type="ORF">LEA_18645</name>
</gene>
<dbReference type="InterPro" id="IPR023753">
    <property type="entry name" value="FAD/NAD-binding_dom"/>
</dbReference>
<dbReference type="InterPro" id="IPR050097">
    <property type="entry name" value="Ferredoxin-NADP_redctase_2"/>
</dbReference>
<comment type="caution">
    <text evidence="4">The sequence shown here is derived from an EMBL/GenBank/DDBJ whole genome shotgun (WGS) entry which is preliminary data.</text>
</comment>
<dbReference type="EMBL" id="AJWY01012796">
    <property type="protein sequence ID" value="EKC48937.1"/>
    <property type="molecule type" value="Genomic_DNA"/>
</dbReference>
<evidence type="ECO:0000256" key="2">
    <source>
        <dbReference type="ARBA" id="ARBA00023002"/>
    </source>
</evidence>
<organism evidence="4">
    <name type="scientific">human gut metagenome</name>
    <dbReference type="NCBI Taxonomy" id="408170"/>
    <lineage>
        <taxon>unclassified sequences</taxon>
        <taxon>metagenomes</taxon>
        <taxon>organismal metagenomes</taxon>
    </lineage>
</organism>
<protein>
    <submittedName>
        <fullName evidence="4">Thioredoxin reductase</fullName>
    </submittedName>
</protein>
<dbReference type="GO" id="GO:0016491">
    <property type="term" value="F:oxidoreductase activity"/>
    <property type="evidence" value="ECO:0007669"/>
    <property type="project" value="UniProtKB-KW"/>
</dbReference>
<keyword evidence="1" id="KW-0285">Flavoprotein</keyword>
<dbReference type="PRINTS" id="PR00368">
    <property type="entry name" value="FADPNR"/>
</dbReference>
<dbReference type="PANTHER" id="PTHR48105">
    <property type="entry name" value="THIOREDOXIN REDUCTASE 1-RELATED-RELATED"/>
    <property type="match status" value="1"/>
</dbReference>
<reference evidence="4" key="1">
    <citation type="journal article" date="2013" name="Environ. Microbiol.">
        <title>Microbiota from the distal guts of lean and obese adolescents exhibit partial functional redundancy besides clear differences in community structure.</title>
        <authorList>
            <person name="Ferrer M."/>
            <person name="Ruiz A."/>
            <person name="Lanza F."/>
            <person name="Haange S.B."/>
            <person name="Oberbach A."/>
            <person name="Till H."/>
            <person name="Bargiela R."/>
            <person name="Campoy C."/>
            <person name="Segura M.T."/>
            <person name="Richter M."/>
            <person name="von Bergen M."/>
            <person name="Seifert J."/>
            <person name="Suarez A."/>
        </authorList>
    </citation>
    <scope>NUCLEOTIDE SEQUENCE</scope>
</reference>
<evidence type="ECO:0000256" key="1">
    <source>
        <dbReference type="ARBA" id="ARBA00022630"/>
    </source>
</evidence>
<proteinExistence type="predicted"/>
<evidence type="ECO:0000259" key="3">
    <source>
        <dbReference type="Pfam" id="PF07992"/>
    </source>
</evidence>
<evidence type="ECO:0000313" key="4">
    <source>
        <dbReference type="EMBL" id="EKC48937.1"/>
    </source>
</evidence>
<feature type="domain" description="FAD/NAD(P)-binding" evidence="3">
    <location>
        <begin position="8"/>
        <end position="117"/>
    </location>
</feature>
<dbReference type="InterPro" id="IPR036188">
    <property type="entry name" value="FAD/NAD-bd_sf"/>
</dbReference>
<dbReference type="PRINTS" id="PR00469">
    <property type="entry name" value="PNDRDTASEII"/>
</dbReference>
<accession>K1RK06</accession>
<dbReference type="Pfam" id="PF07992">
    <property type="entry name" value="Pyr_redox_2"/>
    <property type="match status" value="1"/>
</dbReference>
<sequence>MGGNQAEYDIAIIGTGPAGISAAINARIRNKSFILFGNADLSAKIERSHIISNYPALPEISGSELNMRFAAHLEQMDIEITCERITGVYNIGKYFMLLAGQKEYKADAVILATGAQTVNE</sequence>